<proteinExistence type="predicted"/>
<feature type="domain" description="K-box" evidence="1">
    <location>
        <begin position="59"/>
        <end position="154"/>
    </location>
</feature>
<organism evidence="2 3">
    <name type="scientific">Anisodus acutangulus</name>
    <dbReference type="NCBI Taxonomy" id="402998"/>
    <lineage>
        <taxon>Eukaryota</taxon>
        <taxon>Viridiplantae</taxon>
        <taxon>Streptophyta</taxon>
        <taxon>Embryophyta</taxon>
        <taxon>Tracheophyta</taxon>
        <taxon>Spermatophyta</taxon>
        <taxon>Magnoliopsida</taxon>
        <taxon>eudicotyledons</taxon>
        <taxon>Gunneridae</taxon>
        <taxon>Pentapetalae</taxon>
        <taxon>asterids</taxon>
        <taxon>lamiids</taxon>
        <taxon>Solanales</taxon>
        <taxon>Solanaceae</taxon>
        <taxon>Solanoideae</taxon>
        <taxon>Hyoscyameae</taxon>
        <taxon>Anisodus</taxon>
    </lineage>
</organism>
<dbReference type="Proteomes" id="UP001152561">
    <property type="component" value="Unassembled WGS sequence"/>
</dbReference>
<reference evidence="3" key="1">
    <citation type="journal article" date="2023" name="Proc. Natl. Acad. Sci. U.S.A.">
        <title>Genomic and structural basis for evolution of tropane alkaloid biosynthesis.</title>
        <authorList>
            <person name="Wanga Y.-J."/>
            <person name="Taina T."/>
            <person name="Yua J.-Y."/>
            <person name="Lia J."/>
            <person name="Xua B."/>
            <person name="Chenc J."/>
            <person name="D'Auriad J.C."/>
            <person name="Huanga J.-P."/>
            <person name="Huanga S.-X."/>
        </authorList>
    </citation>
    <scope>NUCLEOTIDE SEQUENCE [LARGE SCALE GENOMIC DNA]</scope>
    <source>
        <strain evidence="3">cv. KIB-2019</strain>
    </source>
</reference>
<dbReference type="GO" id="GO:0005634">
    <property type="term" value="C:nucleus"/>
    <property type="evidence" value="ECO:0007669"/>
    <property type="project" value="InterPro"/>
</dbReference>
<dbReference type="InterPro" id="IPR002487">
    <property type="entry name" value="TF_Kbox"/>
</dbReference>
<dbReference type="InterPro" id="IPR050142">
    <property type="entry name" value="MADS-box/MEF2_TF"/>
</dbReference>
<evidence type="ECO:0000259" key="1">
    <source>
        <dbReference type="PROSITE" id="PS51297"/>
    </source>
</evidence>
<dbReference type="OrthoDB" id="1898716at2759"/>
<accession>A0A9Q1MDP5</accession>
<dbReference type="Pfam" id="PF01486">
    <property type="entry name" value="K-box"/>
    <property type="match status" value="1"/>
</dbReference>
<dbReference type="EMBL" id="JAJAGQ010000008">
    <property type="protein sequence ID" value="KAJ8555702.1"/>
    <property type="molecule type" value="Genomic_DNA"/>
</dbReference>
<keyword evidence="3" id="KW-1185">Reference proteome</keyword>
<protein>
    <recommendedName>
        <fullName evidence="1">K-box domain-containing protein</fullName>
    </recommendedName>
</protein>
<dbReference type="GO" id="GO:0003700">
    <property type="term" value="F:DNA-binding transcription factor activity"/>
    <property type="evidence" value="ECO:0007669"/>
    <property type="project" value="InterPro"/>
</dbReference>
<gene>
    <name evidence="2" type="ORF">K7X08_013198</name>
</gene>
<dbReference type="AlphaFoldDB" id="A0A9Q1MDP5"/>
<sequence length="187" mass="22086">MSSLSDSSMSFFDEHARYCRCGKLYEFSSSSTNKTIERYQKNDKSLDRLNRKIPDQQITEHLKEEVATMTRKIELLEDSKRKLLGQGLESSTFDELQLVEEQLDRSLSNIRERKSQLFREQIAHLKEECFSSQEKMLMKENACLRKRCEVLPLTLTTIPHEKEDHERQIMEVETELFIGLPERKSSY</sequence>
<evidence type="ECO:0000313" key="2">
    <source>
        <dbReference type="EMBL" id="KAJ8555702.1"/>
    </source>
</evidence>
<comment type="caution">
    <text evidence="2">The sequence shown here is derived from an EMBL/GenBank/DDBJ whole genome shotgun (WGS) entry which is preliminary data.</text>
</comment>
<name>A0A9Q1MDP5_9SOLA</name>
<dbReference type="PANTHER" id="PTHR48019">
    <property type="entry name" value="SERUM RESPONSE FACTOR HOMOLOG"/>
    <property type="match status" value="1"/>
</dbReference>
<evidence type="ECO:0000313" key="3">
    <source>
        <dbReference type="Proteomes" id="UP001152561"/>
    </source>
</evidence>
<dbReference type="PROSITE" id="PS51297">
    <property type="entry name" value="K_BOX"/>
    <property type="match status" value="1"/>
</dbReference>